<feature type="region of interest" description="Disordered" evidence="1">
    <location>
        <begin position="145"/>
        <end position="238"/>
    </location>
</feature>
<keyword evidence="3" id="KW-1185">Reference proteome</keyword>
<accession>A0A9W6T645</accession>
<feature type="compositionally biased region" description="Acidic residues" evidence="1">
    <location>
        <begin position="215"/>
        <end position="226"/>
    </location>
</feature>
<name>A0A9W6T645_AMBMO</name>
<organism evidence="2 3">
    <name type="scientific">Ambrosiozyma monospora</name>
    <name type="common">Yeast</name>
    <name type="synonym">Endomycopsis monosporus</name>
    <dbReference type="NCBI Taxonomy" id="43982"/>
    <lineage>
        <taxon>Eukaryota</taxon>
        <taxon>Fungi</taxon>
        <taxon>Dikarya</taxon>
        <taxon>Ascomycota</taxon>
        <taxon>Saccharomycotina</taxon>
        <taxon>Pichiomycetes</taxon>
        <taxon>Pichiales</taxon>
        <taxon>Pichiaceae</taxon>
        <taxon>Ambrosiozyma</taxon>
    </lineage>
</organism>
<sequence>MGETLKKVLTKVRTRSRRERPVDIESAIESDSDYSSEASPSILPPLPAHTHNQKRHTSATLPSNNNIPSSEPATGSLPTASRANNILRHLSFGGGGKNPEEISRRLSAARITNKAAALSNDIAGIHTNTVNLKFHSEHRASASLPSVIVPFRSNRRRHRRSNHKKSRSGSGSGSGSKNKSKRSSTTKNDDENRRLNNTNAIADSTAEAKPKEDQKDDDQNENDDMGSIDSYYPADTAV</sequence>
<comment type="caution">
    <text evidence="2">The sequence shown here is derived from an EMBL/GenBank/DDBJ whole genome shotgun (WGS) entry which is preliminary data.</text>
</comment>
<evidence type="ECO:0000256" key="1">
    <source>
        <dbReference type="SAM" id="MobiDB-lite"/>
    </source>
</evidence>
<dbReference type="EMBL" id="BSXU01014382">
    <property type="protein sequence ID" value="GME80753.1"/>
    <property type="molecule type" value="Genomic_DNA"/>
</dbReference>
<protein>
    <submittedName>
        <fullName evidence="2">Unnamed protein product</fullName>
    </submittedName>
</protein>
<proteinExistence type="predicted"/>
<feature type="compositionally biased region" description="Basic residues" evidence="1">
    <location>
        <begin position="153"/>
        <end position="167"/>
    </location>
</feature>
<reference evidence="2" key="1">
    <citation type="submission" date="2023-04" db="EMBL/GenBank/DDBJ databases">
        <title>Ambrosiozyma monospora NBRC 1965.</title>
        <authorList>
            <person name="Ichikawa N."/>
            <person name="Sato H."/>
            <person name="Tonouchi N."/>
        </authorList>
    </citation>
    <scope>NUCLEOTIDE SEQUENCE</scope>
    <source>
        <strain evidence="2">NBRC 1965</strain>
    </source>
</reference>
<dbReference type="AlphaFoldDB" id="A0A9W6T645"/>
<dbReference type="Proteomes" id="UP001165063">
    <property type="component" value="Unassembled WGS sequence"/>
</dbReference>
<feature type="compositionally biased region" description="Basic residues" evidence="1">
    <location>
        <begin position="8"/>
        <end position="18"/>
    </location>
</feature>
<feature type="compositionally biased region" description="Polar residues" evidence="1">
    <location>
        <begin position="58"/>
        <end position="79"/>
    </location>
</feature>
<evidence type="ECO:0000313" key="2">
    <source>
        <dbReference type="EMBL" id="GME80753.1"/>
    </source>
</evidence>
<feature type="region of interest" description="Disordered" evidence="1">
    <location>
        <begin position="1"/>
        <end position="79"/>
    </location>
</feature>
<evidence type="ECO:0000313" key="3">
    <source>
        <dbReference type="Proteomes" id="UP001165063"/>
    </source>
</evidence>
<gene>
    <name evidence="2" type="ORF">Amon01_000989400</name>
</gene>